<evidence type="ECO:0000313" key="7">
    <source>
        <dbReference type="Proteomes" id="UP000527616"/>
    </source>
</evidence>
<evidence type="ECO:0000256" key="2">
    <source>
        <dbReference type="ARBA" id="ARBA00022679"/>
    </source>
</evidence>
<proteinExistence type="inferred from homology"/>
<comment type="similarity">
    <text evidence="1">Belongs to the protein kinase superfamily. ADCK protein kinase family.</text>
</comment>
<dbReference type="InterPro" id="IPR011009">
    <property type="entry name" value="Kinase-like_dom_sf"/>
</dbReference>
<evidence type="ECO:0000256" key="3">
    <source>
        <dbReference type="ARBA" id="ARBA00022741"/>
    </source>
</evidence>
<dbReference type="PANTHER" id="PTHR43851">
    <property type="match status" value="1"/>
</dbReference>
<dbReference type="Proteomes" id="UP000527616">
    <property type="component" value="Unassembled WGS sequence"/>
</dbReference>
<gene>
    <name evidence="6" type="ORF">GGQ54_000330</name>
</gene>
<evidence type="ECO:0000313" key="6">
    <source>
        <dbReference type="EMBL" id="NYI69770.1"/>
    </source>
</evidence>
<evidence type="ECO:0000259" key="5">
    <source>
        <dbReference type="Pfam" id="PF03109"/>
    </source>
</evidence>
<keyword evidence="4" id="KW-0067">ATP-binding</keyword>
<dbReference type="AlphaFoldDB" id="A0A7Z0IJP9"/>
<dbReference type="EMBL" id="JACBZS010000001">
    <property type="protein sequence ID" value="NYI69770.1"/>
    <property type="molecule type" value="Genomic_DNA"/>
</dbReference>
<evidence type="ECO:0000256" key="4">
    <source>
        <dbReference type="ARBA" id="ARBA00022840"/>
    </source>
</evidence>
<keyword evidence="6" id="KW-0418">Kinase</keyword>
<dbReference type="RefSeq" id="WP_343045818.1">
    <property type="nucleotide sequence ID" value="NZ_JACBZS010000001.1"/>
</dbReference>
<dbReference type="PANTHER" id="PTHR43851:SF3">
    <property type="entry name" value="COENZYME Q8"/>
    <property type="match status" value="1"/>
</dbReference>
<accession>A0A7Z0IJP9</accession>
<dbReference type="CDD" id="cd13970">
    <property type="entry name" value="ABC1_ADCK3"/>
    <property type="match status" value="1"/>
</dbReference>
<dbReference type="Pfam" id="PF03109">
    <property type="entry name" value="ABC1"/>
    <property type="match status" value="1"/>
</dbReference>
<feature type="domain" description="ABC1 atypical kinase-like" evidence="5">
    <location>
        <begin position="107"/>
        <end position="340"/>
    </location>
</feature>
<dbReference type="GO" id="GO:0005524">
    <property type="term" value="F:ATP binding"/>
    <property type="evidence" value="ECO:0007669"/>
    <property type="project" value="UniProtKB-KW"/>
</dbReference>
<dbReference type="GO" id="GO:0016301">
    <property type="term" value="F:kinase activity"/>
    <property type="evidence" value="ECO:0007669"/>
    <property type="project" value="UniProtKB-KW"/>
</dbReference>
<evidence type="ECO:0000256" key="1">
    <source>
        <dbReference type="ARBA" id="ARBA00009670"/>
    </source>
</evidence>
<keyword evidence="6" id="KW-0830">Ubiquinone</keyword>
<keyword evidence="3" id="KW-0547">Nucleotide-binding</keyword>
<dbReference type="InterPro" id="IPR051409">
    <property type="entry name" value="Atypical_kinase_ADCK"/>
</dbReference>
<sequence length="457" mass="49269">MTPDETDGAGGQPDSFALRRGALGRTAKLFALPAGAATRAGRRLGRRIGGMDSDAATALSREQAAEQLFRVLGELKGGAMKVGQMLSIFESALPEDIAGPYRERMRRLQDSAPPMPASRVHAILAAELGSRWRDRFASFADRPAAAASIGQVHRAVWKDTGKPVAVKLQYPGADRALASDLRQLSRVAGLFAPLAGGVDIKPLVAELVAKIGQETDYANEAAAQQRAAEGFAGHPEFCVPAVREHTPHVIISDWLDGTPFSRAAELDHEARNRLGLRYVRFLFAGPREVGLLHGDPHPGNFKVLPDGRLGAVDFGLVDEMPGGLPEAMGRLMSLAAAGDARATLAGLAAEGFLARGVREVDPGELLDYLSPFIEPALVEEFHFSREWMRSEFSRVNSAARPGGIAAKLNLPPSYLLIHRVWLGGIAVLAQLDVTARFGEVLTEFLPQWRPPRSDRPR</sequence>
<dbReference type="InterPro" id="IPR004147">
    <property type="entry name" value="ABC1_dom"/>
</dbReference>
<dbReference type="SUPFAM" id="SSF56112">
    <property type="entry name" value="Protein kinase-like (PK-like)"/>
    <property type="match status" value="1"/>
</dbReference>
<organism evidence="6 7">
    <name type="scientific">Naumannella cuiyingiana</name>
    <dbReference type="NCBI Taxonomy" id="1347891"/>
    <lineage>
        <taxon>Bacteria</taxon>
        <taxon>Bacillati</taxon>
        <taxon>Actinomycetota</taxon>
        <taxon>Actinomycetes</taxon>
        <taxon>Propionibacteriales</taxon>
        <taxon>Propionibacteriaceae</taxon>
        <taxon>Naumannella</taxon>
    </lineage>
</organism>
<dbReference type="InterPro" id="IPR034646">
    <property type="entry name" value="ADCK3_dom"/>
</dbReference>
<keyword evidence="7" id="KW-1185">Reference proteome</keyword>
<keyword evidence="2" id="KW-0808">Transferase</keyword>
<comment type="caution">
    <text evidence="6">The sequence shown here is derived from an EMBL/GenBank/DDBJ whole genome shotgun (WGS) entry which is preliminary data.</text>
</comment>
<protein>
    <submittedName>
        <fullName evidence="6">Putative unusual protein kinase regulating ubiquinone biosynthesis (AarF/ABC1/UbiB family)</fullName>
    </submittedName>
</protein>
<reference evidence="6 7" key="1">
    <citation type="submission" date="2020-07" db="EMBL/GenBank/DDBJ databases">
        <title>Sequencing the genomes of 1000 actinobacteria strains.</title>
        <authorList>
            <person name="Klenk H.-P."/>
        </authorList>
    </citation>
    <scope>NUCLEOTIDE SEQUENCE [LARGE SCALE GENOMIC DNA]</scope>
    <source>
        <strain evidence="6 7">DSM 103164</strain>
    </source>
</reference>
<name>A0A7Z0IJP9_9ACTN</name>